<comment type="caution">
    <text evidence="3">The sequence shown here is derived from an EMBL/GenBank/DDBJ whole genome shotgun (WGS) entry which is preliminary data.</text>
</comment>
<feature type="compositionally biased region" description="Low complexity" evidence="1">
    <location>
        <begin position="516"/>
        <end position="530"/>
    </location>
</feature>
<keyword evidence="4" id="KW-1185">Reference proteome</keyword>
<evidence type="ECO:0000259" key="2">
    <source>
        <dbReference type="PROSITE" id="PS50181"/>
    </source>
</evidence>
<accession>A0A8H5M245</accession>
<feature type="compositionally biased region" description="Polar residues" evidence="1">
    <location>
        <begin position="504"/>
        <end position="515"/>
    </location>
</feature>
<dbReference type="InterPro" id="IPR009976">
    <property type="entry name" value="Sec10-like"/>
</dbReference>
<dbReference type="InterPro" id="IPR048627">
    <property type="entry name" value="Sec10_HB"/>
</dbReference>
<dbReference type="PROSITE" id="PS50181">
    <property type="entry name" value="FBOX"/>
    <property type="match status" value="1"/>
</dbReference>
<dbReference type="GO" id="GO:0006887">
    <property type="term" value="P:exocytosis"/>
    <property type="evidence" value="ECO:0007669"/>
    <property type="project" value="TreeGrafter"/>
</dbReference>
<dbReference type="PANTHER" id="PTHR12100:SF1">
    <property type="entry name" value="RECYCLIN-1"/>
    <property type="match status" value="1"/>
</dbReference>
<name>A0A8H5M245_9AGAR</name>
<dbReference type="SUPFAM" id="SSF81383">
    <property type="entry name" value="F-box domain"/>
    <property type="match status" value="1"/>
</dbReference>
<feature type="domain" description="F-box" evidence="2">
    <location>
        <begin position="35"/>
        <end position="81"/>
    </location>
</feature>
<evidence type="ECO:0000256" key="1">
    <source>
        <dbReference type="SAM" id="MobiDB-lite"/>
    </source>
</evidence>
<evidence type="ECO:0000313" key="3">
    <source>
        <dbReference type="EMBL" id="KAF5377856.1"/>
    </source>
</evidence>
<protein>
    <recommendedName>
        <fullName evidence="2">F-box domain-containing protein</fullName>
    </recommendedName>
</protein>
<proteinExistence type="predicted"/>
<dbReference type="GO" id="GO:0000145">
    <property type="term" value="C:exocyst"/>
    <property type="evidence" value="ECO:0007669"/>
    <property type="project" value="TreeGrafter"/>
</dbReference>
<sequence length="1033" mass="112413">MEKFATLEPVRLYASTGARLLSRGGHASTKHPPAPALIGRLPTDLHQLILSFLPISDIPAYARSSRALNALVKDDKFWETRWLALGVEKYSLGSVLDALDGAQKGQLGATRAALPPTLSLSSDLDDFGDFAPVVQQDMAGEYGDFVGASSFGAPPPVSLSFTMAEAASAPTKRALYIRAHKLLKPLALALGSTSPHLILSALSAFFASPQSPLTSPSINSPISPTPSSVSTEIPLSTRAKTLHILALFLSPSIQPLRTWPQLAPALRAATDRFDAGMLAAFDNADGRGDEAGMREAAEASWEVWAGTGGNAAEWEMGKVWAEKREIFYVQGRWDPMDNFTKDGALDFDAMDEFMTVVLQAIEEHGSRAVRVFPPAAQVLPAFAERVAGEVVGEYVTSLLTRARASPSSAVFLQATAASFKESWRMVDMIMYAAGARERAKGVKKDEGAVDLTEKVISRTRAEDIVYQMFESNMDEYLDEEIESVKQAFDTICKAWDRQLSTYAPASSGAPNASIPTSASATTQAHAHAQQPRFLSSHNPAQVKRNVLASFTSVLLLPVTIVPRTVGAVGGVLVSGGTAAVQGIAMLNPARWGGGGNGEAARYGGGVSKSGWGVGNANGMGEKEKEKEGSTLFEVGAGDEEDEEEAEKGEKGNEGQMDEKREDDPWAARDSKSASESRTSLAASASASSTATRTQTPGPAQENKLELLLSLDVALEVIHADREALKRVETFAGYPGHYGHRVRDTIEEIFILMLGAIGEEHLRKGFSIATHQMREYKPAEHTETTSVAPLLQFFELVHIGDTMQSMVQVYFDKELAHHIDRTDFLNAVVREKKRFENALDDSVAGGLNAGTEVLMSQVEHIILTLTGPREYYPEDGPLDLGPTRGCAEAIKCLEMHCRLLKGSTSKEVLEVFYQEVGIRLIAILQKHIKRQIISLNGGFRVIADLNTYYAFISSLKVPSIVSDFSHLKMLGHVYVVEDAKDLAQIVRDVTRYGGAYRPEDIYEFIQRRSDWKKIEKTVDKTMYNLSFKEDCVVC</sequence>
<dbReference type="PANTHER" id="PTHR12100">
    <property type="entry name" value="SEC10"/>
    <property type="match status" value="1"/>
</dbReference>
<dbReference type="EMBL" id="JAACJP010000022">
    <property type="protein sequence ID" value="KAF5377856.1"/>
    <property type="molecule type" value="Genomic_DNA"/>
</dbReference>
<dbReference type="InterPro" id="IPR036047">
    <property type="entry name" value="F-box-like_dom_sf"/>
</dbReference>
<dbReference type="Pfam" id="PF00646">
    <property type="entry name" value="F-box"/>
    <property type="match status" value="1"/>
</dbReference>
<feature type="compositionally biased region" description="Gly residues" evidence="1">
    <location>
        <begin position="605"/>
        <end position="617"/>
    </location>
</feature>
<feature type="region of interest" description="Disordered" evidence="1">
    <location>
        <begin position="605"/>
        <end position="700"/>
    </location>
</feature>
<gene>
    <name evidence="3" type="ORF">D9615_006823</name>
</gene>
<organism evidence="3 4">
    <name type="scientific">Tricholomella constricta</name>
    <dbReference type="NCBI Taxonomy" id="117010"/>
    <lineage>
        <taxon>Eukaryota</taxon>
        <taxon>Fungi</taxon>
        <taxon>Dikarya</taxon>
        <taxon>Basidiomycota</taxon>
        <taxon>Agaricomycotina</taxon>
        <taxon>Agaricomycetes</taxon>
        <taxon>Agaricomycetidae</taxon>
        <taxon>Agaricales</taxon>
        <taxon>Tricholomatineae</taxon>
        <taxon>Lyophyllaceae</taxon>
        <taxon>Tricholomella</taxon>
    </lineage>
</organism>
<feature type="compositionally biased region" description="Acidic residues" evidence="1">
    <location>
        <begin position="636"/>
        <end position="646"/>
    </location>
</feature>
<feature type="region of interest" description="Disordered" evidence="1">
    <location>
        <begin position="504"/>
        <end position="532"/>
    </location>
</feature>
<feature type="compositionally biased region" description="Basic and acidic residues" evidence="1">
    <location>
        <begin position="647"/>
        <end position="674"/>
    </location>
</feature>
<dbReference type="AlphaFoldDB" id="A0A8H5M245"/>
<feature type="compositionally biased region" description="Low complexity" evidence="1">
    <location>
        <begin position="675"/>
        <end position="693"/>
    </location>
</feature>
<dbReference type="Pfam" id="PF07393">
    <property type="entry name" value="Sec10_HB"/>
    <property type="match status" value="2"/>
</dbReference>
<dbReference type="OrthoDB" id="5554140at2759"/>
<dbReference type="InterPro" id="IPR001810">
    <property type="entry name" value="F-box_dom"/>
</dbReference>
<reference evidence="3 4" key="1">
    <citation type="journal article" date="2020" name="ISME J.">
        <title>Uncovering the hidden diversity of litter-decomposition mechanisms in mushroom-forming fungi.</title>
        <authorList>
            <person name="Floudas D."/>
            <person name="Bentzer J."/>
            <person name="Ahren D."/>
            <person name="Johansson T."/>
            <person name="Persson P."/>
            <person name="Tunlid A."/>
        </authorList>
    </citation>
    <scope>NUCLEOTIDE SEQUENCE [LARGE SCALE GENOMIC DNA]</scope>
    <source>
        <strain evidence="3 4">CBS 661.87</strain>
    </source>
</reference>
<dbReference type="Proteomes" id="UP000565441">
    <property type="component" value="Unassembled WGS sequence"/>
</dbReference>
<evidence type="ECO:0000313" key="4">
    <source>
        <dbReference type="Proteomes" id="UP000565441"/>
    </source>
</evidence>
<dbReference type="GO" id="GO:0006893">
    <property type="term" value="P:Golgi to plasma membrane transport"/>
    <property type="evidence" value="ECO:0007669"/>
    <property type="project" value="TreeGrafter"/>
</dbReference>